<sequence length="221" mass="26314">MFKIIKPTLESDISPQSLESLKILPGEIYSIIYKNNLAYVIFADTRICLINKSDYSILQLYDGLVERVSSVEYTSSYIYVHCFSNKLYRTKFTELKYIHLYTDITMFSVNHLDNILYLDTRGNIYLDSVLIDIFQFDIKYIRFINTDKCIVHSDKIIWKDVEIPLSKFLFGYKNYIIDSKGIHDLNRETFYKIKNVETLKEHDNHILVLKCKKWYKILHTK</sequence>
<protein>
    <submittedName>
        <fullName evidence="1">Uncharacterized protein</fullName>
    </submittedName>
</protein>
<dbReference type="Proteomes" id="UP000034350">
    <property type="component" value="Unassembled WGS sequence"/>
</dbReference>
<dbReference type="GeneID" id="36318920"/>
<evidence type="ECO:0000313" key="2">
    <source>
        <dbReference type="Proteomes" id="UP000034350"/>
    </source>
</evidence>
<dbReference type="VEuPathDB" id="MicrosporidiaDB:NCER_100014"/>
<reference evidence="1 2" key="1">
    <citation type="journal article" date="2015" name="Environ. Microbiol.">
        <title>Genome analyses suggest the presence of polyploidy and recent human-driven expansions in eight global populations of the honeybee pathogen Nosema ceranae.</title>
        <authorList>
            <person name="Pelin A."/>
            <person name="Selman M."/>
            <person name="Aris-Brosou S."/>
            <person name="Farinelli L."/>
            <person name="Corradi N."/>
        </authorList>
    </citation>
    <scope>NUCLEOTIDE SEQUENCE [LARGE SCALE GENOMIC DNA]</scope>
    <source>
        <strain evidence="1 2">PA08 1199</strain>
    </source>
</reference>
<dbReference type="EMBL" id="JPQZ01000014">
    <property type="protein sequence ID" value="KKO75689.1"/>
    <property type="molecule type" value="Genomic_DNA"/>
</dbReference>
<organism evidence="1 2">
    <name type="scientific">Vairimorpha ceranae</name>
    <dbReference type="NCBI Taxonomy" id="40302"/>
    <lineage>
        <taxon>Eukaryota</taxon>
        <taxon>Fungi</taxon>
        <taxon>Fungi incertae sedis</taxon>
        <taxon>Microsporidia</taxon>
        <taxon>Nosematidae</taxon>
        <taxon>Vairimorpha</taxon>
    </lineage>
</organism>
<accession>A0A0F9ZDT2</accession>
<evidence type="ECO:0000313" key="1">
    <source>
        <dbReference type="EMBL" id="KKO75689.1"/>
    </source>
</evidence>
<keyword evidence="2" id="KW-1185">Reference proteome</keyword>
<proteinExistence type="predicted"/>
<dbReference type="VEuPathDB" id="MicrosporidiaDB:AAJ76_1400024509"/>
<dbReference type="AlphaFoldDB" id="A0A0F9ZDT2"/>
<name>A0A0F9ZDT2_9MICR</name>
<comment type="caution">
    <text evidence="1">The sequence shown here is derived from an EMBL/GenBank/DDBJ whole genome shotgun (WGS) entry which is preliminary data.</text>
</comment>
<gene>
    <name evidence="1" type="ORF">AAJ76_1400024509</name>
</gene>
<dbReference type="RefSeq" id="XP_024331431.1">
    <property type="nucleotide sequence ID" value="XM_024474017.1"/>
</dbReference>